<dbReference type="Pfam" id="PF13242">
    <property type="entry name" value="Hydrolase_like"/>
    <property type="match status" value="1"/>
</dbReference>
<dbReference type="SUPFAM" id="SSF53448">
    <property type="entry name" value="Nucleotide-diphospho-sugar transferases"/>
    <property type="match status" value="1"/>
</dbReference>
<dbReference type="InterPro" id="IPR029044">
    <property type="entry name" value="Nucleotide-diphossugar_trans"/>
</dbReference>
<evidence type="ECO:0000259" key="4">
    <source>
        <dbReference type="Pfam" id="PF00483"/>
    </source>
</evidence>
<evidence type="ECO:0000256" key="2">
    <source>
        <dbReference type="ARBA" id="ARBA00022723"/>
    </source>
</evidence>
<dbReference type="PANTHER" id="PTHR22572">
    <property type="entry name" value="SUGAR-1-PHOSPHATE GUANYL TRANSFERASE"/>
    <property type="match status" value="1"/>
</dbReference>
<reference evidence="6" key="1">
    <citation type="journal article" date="2019" name="Int. J. Syst. Evol. Microbiol.">
        <title>The Global Catalogue of Microorganisms (GCM) 10K type strain sequencing project: providing services to taxonomists for standard genome sequencing and annotation.</title>
        <authorList>
            <consortium name="The Broad Institute Genomics Platform"/>
            <consortium name="The Broad Institute Genome Sequencing Center for Infectious Disease"/>
            <person name="Wu L."/>
            <person name="Ma J."/>
        </authorList>
    </citation>
    <scope>NUCLEOTIDE SEQUENCE [LARGE SCALE GENOMIC DNA]</scope>
    <source>
        <strain evidence="6">JCM 17919</strain>
    </source>
</reference>
<keyword evidence="2" id="KW-0479">Metal-binding</keyword>
<dbReference type="InterPro" id="IPR036412">
    <property type="entry name" value="HAD-like_sf"/>
</dbReference>
<dbReference type="SUPFAM" id="SSF56784">
    <property type="entry name" value="HAD-like"/>
    <property type="match status" value="1"/>
</dbReference>
<proteinExistence type="predicted"/>
<dbReference type="InterPro" id="IPR023214">
    <property type="entry name" value="HAD_sf"/>
</dbReference>
<dbReference type="InterPro" id="IPR005835">
    <property type="entry name" value="NTP_transferase_dom"/>
</dbReference>
<dbReference type="RefSeq" id="WP_345255419.1">
    <property type="nucleotide sequence ID" value="NZ_BAABGY010000007.1"/>
</dbReference>
<dbReference type="EMBL" id="BAABGY010000007">
    <property type="protein sequence ID" value="GAA4329178.1"/>
    <property type="molecule type" value="Genomic_DNA"/>
</dbReference>
<dbReference type="InterPro" id="IPR050486">
    <property type="entry name" value="Mannose-1P_guanyltransferase"/>
</dbReference>
<dbReference type="Proteomes" id="UP001501725">
    <property type="component" value="Unassembled WGS sequence"/>
</dbReference>
<comment type="caution">
    <text evidence="5">The sequence shown here is derived from an EMBL/GenBank/DDBJ whole genome shotgun (WGS) entry which is preliminary data.</text>
</comment>
<evidence type="ECO:0000313" key="5">
    <source>
        <dbReference type="EMBL" id="GAA4329178.1"/>
    </source>
</evidence>
<gene>
    <name evidence="5" type="ORF">GCM10023184_19520</name>
</gene>
<keyword evidence="3" id="KW-0378">Hydrolase</keyword>
<sequence>MIQITEAVVLAGGLGTRLRSAVPDLPKCMAPVAGRPFLGYVIDSLRREGVQRFIFSLGYMYEAIEAWLSEAYPTLDYVSVIEAEPLGTGGGIQLALRAAVSEQVLVANGDTLFEVSVADLAEVHARTGAECTLALKPMTDFDRYGVVRIDGAGTVMAFEEKKQYAEGLINGGLYLVNRASLLALGLPEKFSFEKEYLEPSVARRALAGAVQEGYFIDIGLPGDYSRAQTELQPKTLDLAAVDNSWTLFLDRDGVINDEIVGTYVLSWEGFRFSTGVLEAMPLLASSFGRIVLVSNQRGVGRGLMSAADLDRIHTEMRSSIEAVGGRLDAVYFCTEKEERCFFRKPNPGMAVQARAQFPDIDPKKSIMVGNKPSDMRFGRAAGLYTVFVTTTNPGQPFPHPDIDRIYPTLLDFTRDLERAKER</sequence>
<keyword evidence="1" id="KW-0963">Cytoplasm</keyword>
<dbReference type="NCBIfam" id="TIGR01656">
    <property type="entry name" value="Histidinol-ppas"/>
    <property type="match status" value="1"/>
</dbReference>
<dbReference type="CDD" id="cd06915">
    <property type="entry name" value="NTP_transferase_WcbM_like"/>
    <property type="match status" value="1"/>
</dbReference>
<dbReference type="NCBIfam" id="TIGR01662">
    <property type="entry name" value="HAD-SF-IIIA"/>
    <property type="match status" value="1"/>
</dbReference>
<protein>
    <recommendedName>
        <fullName evidence="4">Nucleotidyl transferase domain-containing protein</fullName>
    </recommendedName>
</protein>
<dbReference type="InterPro" id="IPR006549">
    <property type="entry name" value="HAD-SF_hydro_IIIA"/>
</dbReference>
<accession>A0ABP8GSJ3</accession>
<dbReference type="Pfam" id="PF00483">
    <property type="entry name" value="NTP_transferase"/>
    <property type="match status" value="1"/>
</dbReference>
<dbReference type="Gene3D" id="3.40.50.1000">
    <property type="entry name" value="HAD superfamily/HAD-like"/>
    <property type="match status" value="1"/>
</dbReference>
<dbReference type="Gene3D" id="3.90.550.10">
    <property type="entry name" value="Spore Coat Polysaccharide Biosynthesis Protein SpsA, Chain A"/>
    <property type="match status" value="1"/>
</dbReference>
<keyword evidence="6" id="KW-1185">Reference proteome</keyword>
<organism evidence="5 6">
    <name type="scientific">Flaviaesturariibacter amylovorans</name>
    <dbReference type="NCBI Taxonomy" id="1084520"/>
    <lineage>
        <taxon>Bacteria</taxon>
        <taxon>Pseudomonadati</taxon>
        <taxon>Bacteroidota</taxon>
        <taxon>Chitinophagia</taxon>
        <taxon>Chitinophagales</taxon>
        <taxon>Chitinophagaceae</taxon>
        <taxon>Flaviaestuariibacter</taxon>
    </lineage>
</organism>
<dbReference type="InterPro" id="IPR006543">
    <property type="entry name" value="Histidinol-phos"/>
</dbReference>
<evidence type="ECO:0000313" key="6">
    <source>
        <dbReference type="Proteomes" id="UP001501725"/>
    </source>
</evidence>
<name>A0ABP8GSJ3_9BACT</name>
<evidence type="ECO:0000256" key="3">
    <source>
        <dbReference type="ARBA" id="ARBA00022801"/>
    </source>
</evidence>
<evidence type="ECO:0000256" key="1">
    <source>
        <dbReference type="ARBA" id="ARBA00022490"/>
    </source>
</evidence>
<feature type="domain" description="Nucleotidyl transferase" evidence="4">
    <location>
        <begin position="7"/>
        <end position="231"/>
    </location>
</feature>